<gene>
    <name evidence="2" type="ORF">ENF18_08015</name>
</gene>
<proteinExistence type="predicted"/>
<dbReference type="EMBL" id="DQWE01000377">
    <property type="protein sequence ID" value="HDI83718.1"/>
    <property type="molecule type" value="Genomic_DNA"/>
</dbReference>
<dbReference type="Pfam" id="PF13635">
    <property type="entry name" value="DUF4143"/>
    <property type="match status" value="1"/>
</dbReference>
<protein>
    <submittedName>
        <fullName evidence="2">DUF4143 domain-containing protein</fullName>
    </submittedName>
</protein>
<dbReference type="PANTHER" id="PTHR43566">
    <property type="entry name" value="CONSERVED PROTEIN"/>
    <property type="match status" value="1"/>
</dbReference>
<reference evidence="2" key="1">
    <citation type="journal article" date="2020" name="mSystems">
        <title>Genome- and Community-Level Interaction Insights into Carbon Utilization and Element Cycling Functions of Hydrothermarchaeota in Hydrothermal Sediment.</title>
        <authorList>
            <person name="Zhou Z."/>
            <person name="Liu Y."/>
            <person name="Xu W."/>
            <person name="Pan J."/>
            <person name="Luo Z.H."/>
            <person name="Li M."/>
        </authorList>
    </citation>
    <scope>NUCLEOTIDE SEQUENCE [LARGE SCALE GENOMIC DNA]</scope>
    <source>
        <strain evidence="2">HyVt-102</strain>
    </source>
</reference>
<evidence type="ECO:0000259" key="1">
    <source>
        <dbReference type="Pfam" id="PF13635"/>
    </source>
</evidence>
<dbReference type="PANTHER" id="PTHR43566:SF1">
    <property type="entry name" value="AAA+ ATPASE DOMAIN-CONTAINING PROTEIN"/>
    <property type="match status" value="1"/>
</dbReference>
<sequence>TLSEKLRLVNEIYQSYIERDISYLLNVHKTDAFTNLVKLLSSQIGRIVNYTEISSTLGLSFQTVKEYMWYLEKTFIVQKVTPYFKNVRKEISKSPIYYFYDIGLRNFAVGSFGHIENIGFVFQNFIYNILKEKIKWSPSKVCFWRTKDKSEVDFVVDYGRGVLPIEVKYQKMKIPKITKSLRSFIKRYKPEKAFVVNLQLETEMKLDKTVIRFIPFYRLLELDLF</sequence>
<comment type="caution">
    <text evidence="2">The sequence shown here is derived from an EMBL/GenBank/DDBJ whole genome shotgun (WGS) entry which is preliminary data.</text>
</comment>
<accession>A0A7C0VEF0</accession>
<feature type="domain" description="DUF4143" evidence="1">
    <location>
        <begin position="18"/>
        <end position="169"/>
    </location>
</feature>
<dbReference type="AlphaFoldDB" id="A0A7C0VEF0"/>
<name>A0A7C0VEF0_UNCW3</name>
<dbReference type="Proteomes" id="UP000885847">
    <property type="component" value="Unassembled WGS sequence"/>
</dbReference>
<evidence type="ECO:0000313" key="2">
    <source>
        <dbReference type="EMBL" id="HDI83718.1"/>
    </source>
</evidence>
<feature type="non-terminal residue" evidence="2">
    <location>
        <position position="1"/>
    </location>
</feature>
<organism evidence="2">
    <name type="scientific">candidate division WOR-3 bacterium</name>
    <dbReference type="NCBI Taxonomy" id="2052148"/>
    <lineage>
        <taxon>Bacteria</taxon>
        <taxon>Bacteria division WOR-3</taxon>
    </lineage>
</organism>
<dbReference type="InterPro" id="IPR025420">
    <property type="entry name" value="DUF4143"/>
</dbReference>